<keyword evidence="6" id="KW-0175">Coiled coil</keyword>
<feature type="region of interest" description="Disordered" evidence="7">
    <location>
        <begin position="486"/>
        <end position="505"/>
    </location>
</feature>
<feature type="compositionally biased region" description="Polar residues" evidence="7">
    <location>
        <begin position="730"/>
        <end position="740"/>
    </location>
</feature>
<dbReference type="EMBL" id="ADAS02000063">
    <property type="protein sequence ID" value="OAV92522.1"/>
    <property type="molecule type" value="Genomic_DNA"/>
</dbReference>
<dbReference type="Pfam" id="PF11786">
    <property type="entry name" value="Aft1_HRA"/>
    <property type="match status" value="1"/>
</dbReference>
<feature type="region of interest" description="Disordered" evidence="7">
    <location>
        <begin position="160"/>
        <end position="182"/>
    </location>
</feature>
<dbReference type="InterPro" id="IPR021755">
    <property type="entry name" value="TF_Aft1_HRA"/>
</dbReference>
<feature type="domain" description="BZIP" evidence="8">
    <location>
        <begin position="836"/>
        <end position="899"/>
    </location>
</feature>
<feature type="region of interest" description="Disordered" evidence="7">
    <location>
        <begin position="25"/>
        <end position="59"/>
    </location>
</feature>
<sequence>MSQVRSYPPSTMTDHSVAVYRKSIPDGHHYHPVNHQNNKETRSMMSIRGGPPLSNTRTSLPQIQSKFDLEPNPFEQSFKDNPTDPDQNPHQPNTNSPSLDHLLNGSRSRKSRSTSPPHFSSENRLSPPVIRHTPGGSTVKVSLPGINSIASPAILVHHTGTSTPKSLSPPSLSASQPAQSSLASMPPYSWNFGGLGDSLRTGPLSPALLNGPAHVRADHSVSHTGLAPLMDIDNNNNNNNNNSNGNGTITPGTQALIAILSGNDQNTNDIRNAVGQPSLSSIEVGPTNPTDPSSLTQLNHPINLDPSNRSTSTIKSSSNRQSLGSASHRSAGPTFSSVDSTSKASSSTLQDDCQSSTSINHSPSSSSPKTQDQNQIVQVPACSRLAPVSVAPVNDSSTSPPSSSAHPQREAPSSSCIQSFMATSVGRAGVTGLHSVSSLGLTQSSNSSIGSYPCPVANSRSPFPQPPMPLTIPPAPPLQSAEIVTPLSPSSTSRNPMNSLPSGSVDRINDQYNTNPLYLLTVAHEASSRMSQLSNPRDSHHHDSMDDATATAAAALTGLGSSGGSRYSSPGPAINQNGTINSHLINNIHHTQSAILKHAEVGSSATSPRLSSQRLSTLSDSSSLPPGVILCPDNAVNLLSAHHDGPFATEAAGVHNLNGLLPQAGSSGAGSASHMQFQPSYSNHSLGPIVTMNIPNSNPNQQSFSPLGMSASKKKGKKRKEAAFEDSQKGELQSSPSIGDSSVPRGSSKVPRTGRPNQKAKKSKKAKMDDMSGDDSDSRDGYWGTEEDKTYMKQQGAEDGEFGGYSGHAQMPSNYDPDHPPAAGQSSASGKPETEEEKRKNFLERNRQAALKCRQRKKAWLANLQTKVEYLSTENESLQLTINQLREEIDSFRSILVSHKDCPITVGGGRGASTTIGELVGREPGLVAASAAAILAQQQQQQNGPRAALRLPQAQNSILPSTHVAGTLAPSNAPMAQTHHTSCGTIASSYGY</sequence>
<keyword evidence="5" id="KW-0539">Nucleus</keyword>
<keyword evidence="4" id="KW-0804">Transcription</keyword>
<feature type="coiled-coil region" evidence="6">
    <location>
        <begin position="861"/>
        <end position="895"/>
    </location>
</feature>
<feature type="compositionally biased region" description="Low complexity" evidence="7">
    <location>
        <begin position="166"/>
        <end position="182"/>
    </location>
</feature>
<dbReference type="CDD" id="cd14687">
    <property type="entry name" value="bZIP_ATF2"/>
    <property type="match status" value="1"/>
</dbReference>
<dbReference type="EnsemblFungi" id="PTTG_03490-t43_1">
    <property type="protein sequence ID" value="PTTG_03490-t43_1-p1"/>
    <property type="gene ID" value="PTTG_03490"/>
</dbReference>
<keyword evidence="3" id="KW-0238">DNA-binding</keyword>
<dbReference type="InterPro" id="IPR004827">
    <property type="entry name" value="bZIP"/>
</dbReference>
<feature type="compositionally biased region" description="Low complexity" evidence="7">
    <location>
        <begin position="355"/>
        <end position="367"/>
    </location>
</feature>
<dbReference type="OrthoDB" id="295274at2759"/>
<evidence type="ECO:0000256" key="7">
    <source>
        <dbReference type="SAM" id="MobiDB-lite"/>
    </source>
</evidence>
<name>A0A180GJL6_PUCT1</name>
<feature type="compositionally biased region" description="Low complexity" evidence="7">
    <location>
        <begin position="606"/>
        <end position="625"/>
    </location>
</feature>
<feature type="compositionally biased region" description="Polar residues" evidence="7">
    <location>
        <begin position="84"/>
        <end position="98"/>
    </location>
</feature>
<dbReference type="InterPro" id="IPR046347">
    <property type="entry name" value="bZIP_sf"/>
</dbReference>
<dbReference type="PANTHER" id="PTHR19304">
    <property type="entry name" value="CYCLIC-AMP RESPONSE ELEMENT BINDING PROTEIN"/>
    <property type="match status" value="1"/>
</dbReference>
<gene>
    <name evidence="9" type="ORF">PTTG_03490</name>
</gene>
<evidence type="ECO:0000256" key="4">
    <source>
        <dbReference type="ARBA" id="ARBA00023163"/>
    </source>
</evidence>
<feature type="region of interest" description="Disordered" evidence="7">
    <location>
        <begin position="71"/>
        <end position="141"/>
    </location>
</feature>
<feature type="compositionally biased region" description="Polar residues" evidence="7">
    <location>
        <begin position="487"/>
        <end position="502"/>
    </location>
</feature>
<reference evidence="10" key="4">
    <citation type="submission" date="2025-05" db="UniProtKB">
        <authorList>
            <consortium name="EnsemblFungi"/>
        </authorList>
    </citation>
    <scope>IDENTIFICATION</scope>
    <source>
        <strain evidence="10">isolate 1-1 / race 1 (BBBD)</strain>
    </source>
</reference>
<comment type="subcellular location">
    <subcellularLocation>
        <location evidence="1">Nucleus</location>
    </subcellularLocation>
</comment>
<feature type="compositionally biased region" description="Basic and acidic residues" evidence="7">
    <location>
        <begin position="766"/>
        <end position="784"/>
    </location>
</feature>
<keyword evidence="2" id="KW-0805">Transcription regulation</keyword>
<feature type="region of interest" description="Disordered" evidence="7">
    <location>
        <begin position="226"/>
        <end position="249"/>
    </location>
</feature>
<dbReference type="FunFam" id="1.20.5.170:FF:000053">
    <property type="entry name" value="BZIP transcription factor AtfA"/>
    <property type="match status" value="1"/>
</dbReference>
<evidence type="ECO:0000256" key="3">
    <source>
        <dbReference type="ARBA" id="ARBA00023125"/>
    </source>
</evidence>
<evidence type="ECO:0000256" key="6">
    <source>
        <dbReference type="SAM" id="Coils"/>
    </source>
</evidence>
<dbReference type="GO" id="GO:0003700">
    <property type="term" value="F:DNA-binding transcription factor activity"/>
    <property type="evidence" value="ECO:0007669"/>
    <property type="project" value="InterPro"/>
</dbReference>
<evidence type="ECO:0000256" key="1">
    <source>
        <dbReference type="ARBA" id="ARBA00004123"/>
    </source>
</evidence>
<evidence type="ECO:0000256" key="2">
    <source>
        <dbReference type="ARBA" id="ARBA00023015"/>
    </source>
</evidence>
<feature type="compositionally biased region" description="Polar residues" evidence="7">
    <location>
        <begin position="693"/>
        <end position="705"/>
    </location>
</feature>
<dbReference type="GO" id="GO:0003677">
    <property type="term" value="F:DNA binding"/>
    <property type="evidence" value="ECO:0007669"/>
    <property type="project" value="UniProtKB-KW"/>
</dbReference>
<feature type="region of interest" description="Disordered" evidence="7">
    <location>
        <begin position="391"/>
        <end position="414"/>
    </location>
</feature>
<evidence type="ECO:0000259" key="8">
    <source>
        <dbReference type="PROSITE" id="PS50217"/>
    </source>
</evidence>
<dbReference type="SMART" id="SM00338">
    <property type="entry name" value="BRLZ"/>
    <property type="match status" value="1"/>
</dbReference>
<evidence type="ECO:0000313" key="9">
    <source>
        <dbReference type="EMBL" id="OAV92522.1"/>
    </source>
</evidence>
<dbReference type="SUPFAM" id="SSF57959">
    <property type="entry name" value="Leucine zipper domain"/>
    <property type="match status" value="1"/>
</dbReference>
<reference evidence="9" key="2">
    <citation type="submission" date="2016-05" db="EMBL/GenBank/DDBJ databases">
        <title>Comparative analysis highlights variable genome content of wheat rusts and divergence of the mating loci.</title>
        <authorList>
            <person name="Cuomo C.A."/>
            <person name="Bakkeren G."/>
            <person name="Szabo L."/>
            <person name="Khalil H."/>
            <person name="Joly D."/>
            <person name="Goldberg J."/>
            <person name="Young S."/>
            <person name="Zeng Q."/>
            <person name="Fellers J."/>
        </authorList>
    </citation>
    <scope>NUCLEOTIDE SEQUENCE [LARGE SCALE GENOMIC DNA]</scope>
    <source>
        <strain evidence="9">1-1 BBBD Race 1</strain>
    </source>
</reference>
<feature type="compositionally biased region" description="Low complexity" evidence="7">
    <location>
        <begin position="334"/>
        <end position="348"/>
    </location>
</feature>
<dbReference type="GO" id="GO:0005634">
    <property type="term" value="C:nucleus"/>
    <property type="evidence" value="ECO:0007669"/>
    <property type="project" value="UniProtKB-SubCell"/>
</dbReference>
<dbReference type="PROSITE" id="PS50217">
    <property type="entry name" value="BZIP"/>
    <property type="match status" value="1"/>
</dbReference>
<proteinExistence type="predicted"/>
<dbReference type="Gene3D" id="1.20.5.170">
    <property type="match status" value="1"/>
</dbReference>
<organism evidence="9">
    <name type="scientific">Puccinia triticina (isolate 1-1 / race 1 (BBBD))</name>
    <name type="common">Brown leaf rust fungus</name>
    <dbReference type="NCBI Taxonomy" id="630390"/>
    <lineage>
        <taxon>Eukaryota</taxon>
        <taxon>Fungi</taxon>
        <taxon>Dikarya</taxon>
        <taxon>Basidiomycota</taxon>
        <taxon>Pucciniomycotina</taxon>
        <taxon>Pucciniomycetes</taxon>
        <taxon>Pucciniales</taxon>
        <taxon>Pucciniaceae</taxon>
        <taxon>Puccinia</taxon>
    </lineage>
</organism>
<feature type="region of interest" description="Disordered" evidence="7">
    <location>
        <begin position="278"/>
        <end position="375"/>
    </location>
</feature>
<reference evidence="9" key="1">
    <citation type="submission" date="2009-11" db="EMBL/GenBank/DDBJ databases">
        <authorList>
            <consortium name="The Broad Institute Genome Sequencing Platform"/>
            <person name="Ward D."/>
            <person name="Feldgarden M."/>
            <person name="Earl A."/>
            <person name="Young S.K."/>
            <person name="Zeng Q."/>
            <person name="Koehrsen M."/>
            <person name="Alvarado L."/>
            <person name="Berlin A."/>
            <person name="Bochicchio J."/>
            <person name="Borenstein D."/>
            <person name="Chapman S.B."/>
            <person name="Chen Z."/>
            <person name="Engels R."/>
            <person name="Freedman E."/>
            <person name="Gellesch M."/>
            <person name="Goldberg J."/>
            <person name="Griggs A."/>
            <person name="Gujja S."/>
            <person name="Heilman E."/>
            <person name="Heiman D."/>
            <person name="Hepburn T."/>
            <person name="Howarth C."/>
            <person name="Jen D."/>
            <person name="Larson L."/>
            <person name="Lewis B."/>
            <person name="Mehta T."/>
            <person name="Park D."/>
            <person name="Pearson M."/>
            <person name="Roberts A."/>
            <person name="Saif S."/>
            <person name="Shea T."/>
            <person name="Shenoy N."/>
            <person name="Sisk P."/>
            <person name="Stolte C."/>
            <person name="Sykes S."/>
            <person name="Thomson T."/>
            <person name="Walk T."/>
            <person name="White J."/>
            <person name="Yandava C."/>
            <person name="Izard J."/>
            <person name="Baranova O.V."/>
            <person name="Blanton J.M."/>
            <person name="Tanner A.C."/>
            <person name="Dewhirst F.E."/>
            <person name="Haas B."/>
            <person name="Nusbaum C."/>
            <person name="Birren B."/>
        </authorList>
    </citation>
    <scope>NUCLEOTIDE SEQUENCE [LARGE SCALE GENOMIC DNA]</scope>
    <source>
        <strain evidence="9">1-1 BBBD Race 1</strain>
    </source>
</reference>
<evidence type="ECO:0000313" key="11">
    <source>
        <dbReference type="Proteomes" id="UP000005240"/>
    </source>
</evidence>
<evidence type="ECO:0000256" key="5">
    <source>
        <dbReference type="ARBA" id="ARBA00023242"/>
    </source>
</evidence>
<feature type="compositionally biased region" description="Polar residues" evidence="7">
    <location>
        <begin position="278"/>
        <end position="300"/>
    </location>
</feature>
<feature type="region of interest" description="Disordered" evidence="7">
    <location>
        <begin position="688"/>
        <end position="784"/>
    </location>
</feature>
<keyword evidence="11" id="KW-1185">Reference proteome</keyword>
<dbReference type="VEuPathDB" id="FungiDB:PTTG_03490"/>
<evidence type="ECO:0000313" key="10">
    <source>
        <dbReference type="EnsemblFungi" id="PTTG_03490-t43_1-p1"/>
    </source>
</evidence>
<dbReference type="InterPro" id="IPR051027">
    <property type="entry name" value="bZIP_transcription_factors"/>
</dbReference>
<feature type="compositionally biased region" description="Low complexity" evidence="7">
    <location>
        <begin position="234"/>
        <end position="247"/>
    </location>
</feature>
<feature type="region of interest" description="Disordered" evidence="7">
    <location>
        <begin position="605"/>
        <end position="626"/>
    </location>
</feature>
<accession>A0A180GJL6</accession>
<feature type="region of interest" description="Disordered" evidence="7">
    <location>
        <begin position="797"/>
        <end position="839"/>
    </location>
</feature>
<reference evidence="10 11" key="3">
    <citation type="journal article" date="2017" name="G3 (Bethesda)">
        <title>Comparative analysis highlights variable genome content of wheat rusts and divergence of the mating loci.</title>
        <authorList>
            <person name="Cuomo C.A."/>
            <person name="Bakkeren G."/>
            <person name="Khalil H.B."/>
            <person name="Panwar V."/>
            <person name="Joly D."/>
            <person name="Linning R."/>
            <person name="Sakthikumar S."/>
            <person name="Song X."/>
            <person name="Adiconis X."/>
            <person name="Fan L."/>
            <person name="Goldberg J.M."/>
            <person name="Levin J.Z."/>
            <person name="Young S."/>
            <person name="Zeng Q."/>
            <person name="Anikster Y."/>
            <person name="Bruce M."/>
            <person name="Wang M."/>
            <person name="Yin C."/>
            <person name="McCallum B."/>
            <person name="Szabo L.J."/>
            <person name="Hulbert S."/>
            <person name="Chen X."/>
            <person name="Fellers J.P."/>
        </authorList>
    </citation>
    <scope>NUCLEOTIDE SEQUENCE</scope>
    <source>
        <strain evidence="10">isolate 1-1 / race 1 (BBBD)</strain>
        <strain evidence="11">Isolate 1-1 / race 1 (BBBD)</strain>
    </source>
</reference>
<dbReference type="AlphaFoldDB" id="A0A180GJL6"/>
<feature type="compositionally biased region" description="Low complexity" evidence="7">
    <location>
        <begin position="307"/>
        <end position="322"/>
    </location>
</feature>
<dbReference type="Proteomes" id="UP000005240">
    <property type="component" value="Unassembled WGS sequence"/>
</dbReference>
<dbReference type="STRING" id="630390.A0A180GJL6"/>
<dbReference type="Pfam" id="PF00170">
    <property type="entry name" value="bZIP_1"/>
    <property type="match status" value="1"/>
</dbReference>
<protein>
    <submittedName>
        <fullName evidence="10">BZIP domain-containing protein</fullName>
    </submittedName>
</protein>